<keyword evidence="5 7" id="KW-0472">Membrane</keyword>
<dbReference type="STRING" id="407022.SAMN05661044_03666"/>
<dbReference type="RefSeq" id="WP_093327119.1">
    <property type="nucleotide sequence ID" value="NZ_FOAF01000005.1"/>
</dbReference>
<dbReference type="Pfam" id="PF13715">
    <property type="entry name" value="CarbopepD_reg_2"/>
    <property type="match status" value="1"/>
</dbReference>
<comment type="subcellular location">
    <subcellularLocation>
        <location evidence="1 7">Cell outer membrane</location>
        <topology evidence="1 7">Multi-pass membrane protein</topology>
    </subcellularLocation>
</comment>
<evidence type="ECO:0000313" key="11">
    <source>
        <dbReference type="Proteomes" id="UP000199421"/>
    </source>
</evidence>
<evidence type="ECO:0000313" key="10">
    <source>
        <dbReference type="EMBL" id="SEL90021.1"/>
    </source>
</evidence>
<evidence type="ECO:0000256" key="5">
    <source>
        <dbReference type="ARBA" id="ARBA00023136"/>
    </source>
</evidence>
<dbReference type="AlphaFoldDB" id="A0A1H7TZ58"/>
<dbReference type="InterPro" id="IPR023997">
    <property type="entry name" value="TonB-dep_OMP_SusC/RagA_CS"/>
</dbReference>
<protein>
    <submittedName>
        <fullName evidence="10">TonB-linked outer membrane protein, SusC/RagA family</fullName>
    </submittedName>
</protein>
<dbReference type="OrthoDB" id="9768177at2"/>
<dbReference type="InterPro" id="IPR008969">
    <property type="entry name" value="CarboxyPept-like_regulatory"/>
</dbReference>
<dbReference type="GO" id="GO:0009279">
    <property type="term" value="C:cell outer membrane"/>
    <property type="evidence" value="ECO:0007669"/>
    <property type="project" value="UniProtKB-SubCell"/>
</dbReference>
<dbReference type="PROSITE" id="PS52016">
    <property type="entry name" value="TONB_DEPENDENT_REC_3"/>
    <property type="match status" value="1"/>
</dbReference>
<reference evidence="11" key="1">
    <citation type="submission" date="2016-10" db="EMBL/GenBank/DDBJ databases">
        <authorList>
            <person name="Varghese N."/>
            <person name="Submissions S."/>
        </authorList>
    </citation>
    <scope>NUCLEOTIDE SEQUENCE [LARGE SCALE GENOMIC DNA]</scope>
    <source>
        <strain evidence="11">DSM 18733</strain>
    </source>
</reference>
<feature type="region of interest" description="Disordered" evidence="8">
    <location>
        <begin position="830"/>
        <end position="849"/>
    </location>
</feature>
<dbReference type="EMBL" id="FOAF01000005">
    <property type="protein sequence ID" value="SEL90021.1"/>
    <property type="molecule type" value="Genomic_DNA"/>
</dbReference>
<keyword evidence="2 7" id="KW-0813">Transport</keyword>
<evidence type="ECO:0000256" key="4">
    <source>
        <dbReference type="ARBA" id="ARBA00022692"/>
    </source>
</evidence>
<dbReference type="Proteomes" id="UP000199421">
    <property type="component" value="Unassembled WGS sequence"/>
</dbReference>
<keyword evidence="3 7" id="KW-1134">Transmembrane beta strand</keyword>
<evidence type="ECO:0000256" key="6">
    <source>
        <dbReference type="ARBA" id="ARBA00023237"/>
    </source>
</evidence>
<gene>
    <name evidence="10" type="ORF">SAMN05661044_03666</name>
</gene>
<dbReference type="SUPFAM" id="SSF56935">
    <property type="entry name" value="Porins"/>
    <property type="match status" value="1"/>
</dbReference>
<evidence type="ECO:0000256" key="3">
    <source>
        <dbReference type="ARBA" id="ARBA00022452"/>
    </source>
</evidence>
<comment type="similarity">
    <text evidence="7">Belongs to the TonB-dependent receptor family.</text>
</comment>
<dbReference type="NCBIfam" id="TIGR04056">
    <property type="entry name" value="OMP_RagA_SusC"/>
    <property type="match status" value="1"/>
</dbReference>
<keyword evidence="6 7" id="KW-0998">Cell outer membrane</keyword>
<accession>A0A1H7TZ58</accession>
<evidence type="ECO:0000259" key="9">
    <source>
        <dbReference type="Pfam" id="PF07715"/>
    </source>
</evidence>
<feature type="domain" description="TonB-dependent receptor plug" evidence="9">
    <location>
        <begin position="115"/>
        <end position="223"/>
    </location>
</feature>
<keyword evidence="4 7" id="KW-0812">Transmembrane</keyword>
<evidence type="ECO:0000256" key="8">
    <source>
        <dbReference type="SAM" id="MobiDB-lite"/>
    </source>
</evidence>
<evidence type="ECO:0000256" key="1">
    <source>
        <dbReference type="ARBA" id="ARBA00004571"/>
    </source>
</evidence>
<evidence type="ECO:0000256" key="2">
    <source>
        <dbReference type="ARBA" id="ARBA00022448"/>
    </source>
</evidence>
<sequence length="1054" mass="116703">MKLTVLFLSLWLCVEIAYCQSRSIKGIVVDSQSKVPLPGVGIKTKDGTKSTVTDGEGHFLIEIPVNTNALTFSSIGYESRELPLSQTTSSINIALVASEQHLDEVVVVGYGTQSKRAITGAVASINHEKFQDRSFSNVAQSLAGQLAGVNITQSQGAPGQSPNVRIRGTSSITAGTNPLYVVDGMPIENFNLNNINPQDIESVEVLKDASSAAIYGSRGANGVVLVTTKLGKPGATNVGFNYEYGIQKVTRPIELMDAQQYIQYYVDAHNNGWINSGEGRSASDPNSVRTGPFRIPEDFTDPARRAALGNGTDWQEVMFRTAPSHNAQLSVSGGTEKTQFLFSGNYLDQEAVLDQNYLKRLTLRSNIRQQVSEKFAVGLNLGVTGVYDRTEGTEGKSDVISLGLQSAPIFPIYNENGNLGFKDPNSEWYRFARYSDLQLWHPYSLTRELHKQNKSFNTLGTAFAEYEFLEGLKFKTSINANLLNTRFEMFWNKDQKYGYSSALPAQGNANSRFMLNWLSENTLNFSRQFGDHNLDALLGYTVQKQRDEYQALSAGNFPNNLVPTLNAGTVNGGTSLAYEWAMISYLGRVNYNYKNKYFLSAVLRRDGSSRFGANNRYGYFPSVSGGWVISDEDFFHPKAINNLKLRVSYGATGNNQIPNYGPIGLLGASNYVYGSDLATGLIITNIANADLRWERTNMLNVGIDMGLFSDRIRMSAEYYHSVTNDLLLNVPVPDITGFATQLSNVGKLRNQGFEFNLNSRNTNGSLKWSTDFNFSLNRNKVLQLGPGNAPLVYTDYVVQVKTEVGQPISNFFGYVYEGAYRNQAEIDASPANGDGFTKPGDPKIKDVDGDGKITEADRTIIGNNQPNFIIGLNNTFQFKGVELSFLFQGSFGGEITNQLTRFNGIWNAGRNAYADVANYWKSENDPGDGWHFKPTVDPKGYQERFSSYWVEDATFVRLKNIRVSYSLPQKWVKRTPAKGIRIFANAENVYLWSKYKNYDPENTTYQSTSYSNIFSNATPTATASVSVPTGAFIGVDYGSYPLPRVITFGAKIDF</sequence>
<proteinExistence type="inferred from homology"/>
<dbReference type="Gene3D" id="2.60.40.1120">
    <property type="entry name" value="Carboxypeptidase-like, regulatory domain"/>
    <property type="match status" value="1"/>
</dbReference>
<evidence type="ECO:0000256" key="7">
    <source>
        <dbReference type="PROSITE-ProRule" id="PRU01360"/>
    </source>
</evidence>
<dbReference type="InterPro" id="IPR037066">
    <property type="entry name" value="Plug_dom_sf"/>
</dbReference>
<dbReference type="NCBIfam" id="TIGR04057">
    <property type="entry name" value="SusC_RagA_signa"/>
    <property type="match status" value="1"/>
</dbReference>
<organism evidence="10 11">
    <name type="scientific">Olivibacter domesticus</name>
    <name type="common">Pseudosphingobacterium domesticum</name>
    <dbReference type="NCBI Taxonomy" id="407022"/>
    <lineage>
        <taxon>Bacteria</taxon>
        <taxon>Pseudomonadati</taxon>
        <taxon>Bacteroidota</taxon>
        <taxon>Sphingobacteriia</taxon>
        <taxon>Sphingobacteriales</taxon>
        <taxon>Sphingobacteriaceae</taxon>
        <taxon>Olivibacter</taxon>
    </lineage>
</organism>
<dbReference type="InterPro" id="IPR039426">
    <property type="entry name" value="TonB-dep_rcpt-like"/>
</dbReference>
<dbReference type="Gene3D" id="2.170.130.10">
    <property type="entry name" value="TonB-dependent receptor, plug domain"/>
    <property type="match status" value="1"/>
</dbReference>
<dbReference type="SUPFAM" id="SSF49464">
    <property type="entry name" value="Carboxypeptidase regulatory domain-like"/>
    <property type="match status" value="1"/>
</dbReference>
<dbReference type="FunFam" id="2.170.130.10:FF:000008">
    <property type="entry name" value="SusC/RagA family TonB-linked outer membrane protein"/>
    <property type="match status" value="1"/>
</dbReference>
<feature type="compositionally biased region" description="Basic and acidic residues" evidence="8">
    <location>
        <begin position="840"/>
        <end position="849"/>
    </location>
</feature>
<dbReference type="InterPro" id="IPR036942">
    <property type="entry name" value="Beta-barrel_TonB_sf"/>
</dbReference>
<dbReference type="Gene3D" id="2.40.170.20">
    <property type="entry name" value="TonB-dependent receptor, beta-barrel domain"/>
    <property type="match status" value="1"/>
</dbReference>
<keyword evidence="11" id="KW-1185">Reference proteome</keyword>
<dbReference type="Pfam" id="PF07715">
    <property type="entry name" value="Plug"/>
    <property type="match status" value="1"/>
</dbReference>
<dbReference type="InterPro" id="IPR012910">
    <property type="entry name" value="Plug_dom"/>
</dbReference>
<dbReference type="InterPro" id="IPR023996">
    <property type="entry name" value="TonB-dep_OMP_SusC/RagA"/>
</dbReference>
<name>A0A1H7TZ58_OLID1</name>